<organism evidence="2 3">
    <name type="scientific">Candidatus Roizmanbacteria bacterium RIFCSPLOWO2_02_FULL_36_11</name>
    <dbReference type="NCBI Taxonomy" id="1802071"/>
    <lineage>
        <taxon>Bacteria</taxon>
        <taxon>Candidatus Roizmaniibacteriota</taxon>
    </lineage>
</organism>
<feature type="transmembrane region" description="Helical" evidence="1">
    <location>
        <begin position="118"/>
        <end position="142"/>
    </location>
</feature>
<keyword evidence="1" id="KW-0812">Transmembrane</keyword>
<evidence type="ECO:0000313" key="3">
    <source>
        <dbReference type="Proteomes" id="UP000177418"/>
    </source>
</evidence>
<accession>A0A1F7JGU1</accession>
<feature type="transmembrane region" description="Helical" evidence="1">
    <location>
        <begin position="83"/>
        <end position="102"/>
    </location>
</feature>
<keyword evidence="1" id="KW-1133">Transmembrane helix</keyword>
<sequence length="248" mass="28950">MDNNNSNRKIDFTLYLRVILFSLPISILLFFYIGYSFGQYDLGVWNKALAWTAVILTGLSMILSGICYFWNFARPKIIYRKQLGFIGFFYALFHFLITFFLLQENFPFPSYYFHPSNIFVITLGVMALLIFFGMTLIALPKIFNKIGGKNWRRLLRIGYIAYIFIIFHFAIDRYKSWLHWLNGEKTDLPPIGLPIFIFALSVIVMRIALEIHKRFIRKNIASTNPTSSLLPEAAVSENIENMPHPEDM</sequence>
<comment type="caution">
    <text evidence="2">The sequence shown here is derived from an EMBL/GenBank/DDBJ whole genome shotgun (WGS) entry which is preliminary data.</text>
</comment>
<protein>
    <submittedName>
        <fullName evidence="2">Uncharacterized protein</fullName>
    </submittedName>
</protein>
<gene>
    <name evidence="2" type="ORF">A3H78_05825</name>
</gene>
<dbReference type="AlphaFoldDB" id="A0A1F7JGU1"/>
<feature type="transmembrane region" description="Helical" evidence="1">
    <location>
        <begin position="49"/>
        <end position="71"/>
    </location>
</feature>
<feature type="transmembrane region" description="Helical" evidence="1">
    <location>
        <begin position="154"/>
        <end position="171"/>
    </location>
</feature>
<keyword evidence="1" id="KW-0472">Membrane</keyword>
<proteinExistence type="predicted"/>
<feature type="transmembrane region" description="Helical" evidence="1">
    <location>
        <begin position="191"/>
        <end position="209"/>
    </location>
</feature>
<name>A0A1F7JGU1_9BACT</name>
<dbReference type="EMBL" id="MGAV01000013">
    <property type="protein sequence ID" value="OGK54776.1"/>
    <property type="molecule type" value="Genomic_DNA"/>
</dbReference>
<evidence type="ECO:0000256" key="1">
    <source>
        <dbReference type="SAM" id="Phobius"/>
    </source>
</evidence>
<reference evidence="2 3" key="1">
    <citation type="journal article" date="2016" name="Nat. Commun.">
        <title>Thousands of microbial genomes shed light on interconnected biogeochemical processes in an aquifer system.</title>
        <authorList>
            <person name="Anantharaman K."/>
            <person name="Brown C.T."/>
            <person name="Hug L.A."/>
            <person name="Sharon I."/>
            <person name="Castelle C.J."/>
            <person name="Probst A.J."/>
            <person name="Thomas B.C."/>
            <person name="Singh A."/>
            <person name="Wilkins M.J."/>
            <person name="Karaoz U."/>
            <person name="Brodie E.L."/>
            <person name="Williams K.H."/>
            <person name="Hubbard S.S."/>
            <person name="Banfield J.F."/>
        </authorList>
    </citation>
    <scope>NUCLEOTIDE SEQUENCE [LARGE SCALE GENOMIC DNA]</scope>
</reference>
<evidence type="ECO:0000313" key="2">
    <source>
        <dbReference type="EMBL" id="OGK54776.1"/>
    </source>
</evidence>
<dbReference type="Proteomes" id="UP000177418">
    <property type="component" value="Unassembled WGS sequence"/>
</dbReference>
<feature type="transmembrane region" description="Helical" evidence="1">
    <location>
        <begin position="12"/>
        <end position="37"/>
    </location>
</feature>